<evidence type="ECO:0000259" key="5">
    <source>
        <dbReference type="Pfam" id="PF00561"/>
    </source>
</evidence>
<dbReference type="NCBIfam" id="TIGR01838">
    <property type="entry name" value="PHA_synth_I"/>
    <property type="match status" value="1"/>
</dbReference>
<gene>
    <name evidence="7" type="ORF">BEN30_07325</name>
</gene>
<evidence type="ECO:0000256" key="3">
    <source>
        <dbReference type="ARBA" id="ARBA00022679"/>
    </source>
</evidence>
<dbReference type="InterPro" id="IPR010963">
    <property type="entry name" value="PHA_synth_I"/>
</dbReference>
<reference evidence="8" key="1">
    <citation type="submission" date="2016-07" db="EMBL/GenBank/DDBJ databases">
        <authorList>
            <person name="Florea S."/>
            <person name="Webb J.S."/>
            <person name="Jaromczyk J."/>
            <person name="Schardl C.L."/>
        </authorList>
    </citation>
    <scope>NUCLEOTIDE SEQUENCE [LARGE SCALE GENOMIC DNA]</scope>
    <source>
        <strain evidence="8">MV-1</strain>
    </source>
</reference>
<protein>
    <submittedName>
        <fullName evidence="7">Class I poly(R)-hydroxyalkanoic acid synthase</fullName>
    </submittedName>
</protein>
<dbReference type="GO" id="GO:0016746">
    <property type="term" value="F:acyltransferase activity"/>
    <property type="evidence" value="ECO:0007669"/>
    <property type="project" value="UniProtKB-KW"/>
</dbReference>
<dbReference type="SUPFAM" id="SSF53474">
    <property type="entry name" value="alpha/beta-Hydrolases"/>
    <property type="match status" value="1"/>
</dbReference>
<accession>A0A1E5Q9G3</accession>
<keyword evidence="4" id="KW-0012">Acyltransferase</keyword>
<organism evidence="7 8">
    <name type="scientific">Magnetovibrio blakemorei</name>
    <dbReference type="NCBI Taxonomy" id="28181"/>
    <lineage>
        <taxon>Bacteria</taxon>
        <taxon>Pseudomonadati</taxon>
        <taxon>Pseudomonadota</taxon>
        <taxon>Alphaproteobacteria</taxon>
        <taxon>Rhodospirillales</taxon>
        <taxon>Magnetovibrionaceae</taxon>
        <taxon>Magnetovibrio</taxon>
    </lineage>
</organism>
<dbReference type="Pfam" id="PF07167">
    <property type="entry name" value="PhaC_N"/>
    <property type="match status" value="1"/>
</dbReference>
<keyword evidence="3" id="KW-0808">Transferase</keyword>
<evidence type="ECO:0000313" key="7">
    <source>
        <dbReference type="EMBL" id="OEJ68132.1"/>
    </source>
</evidence>
<dbReference type="GO" id="GO:0005737">
    <property type="term" value="C:cytoplasm"/>
    <property type="evidence" value="ECO:0007669"/>
    <property type="project" value="UniProtKB-SubCell"/>
</dbReference>
<dbReference type="AlphaFoldDB" id="A0A1E5Q9G3"/>
<sequence length="599" mass="67912">MEELPTILAEVATRSQEMIREFNERHATDPEWQATARSELNLTELVGLPETFAELTRQMMSEPEHLAKAQMKFWENGLKLLGYFNARMAGHKPEPIAQPQRGDKRFLDKDWKEDPYFDFLKQQYLLFSTWVDDLVNGADGLDPHERQKAQFFTRRLTDAMAPTNFLLTNPEALHETIETRGDNLIKGLEMAIQDMEKGRGRLNVRTTKEGAFTLGVELANTPGKVIFRNDLMELIQYTPTTDKVRKTPLLVVPPWINKFYILDLGAEKSFVRWAVEQGHTVFIISWVNPDESLKDKAFEDYLVEGPLAALDAIEQATGETQVNAIGYCIGGTLLATTLAYLADQELKGGAKNRIKSATFFTTLLDFSDVGELSVFIDDGLVGRLEEHMKDNGILYGREMASTFSLLRANDLIWSFAINSYLMGKDPRPFDILHWNSDYTNMPAAMHTYYLRHMYLENRLRVHGGIEIKGVKIDLAKIKTPSYFLATKEDHIAPWKTVYESSRLLSGPTKYVMSGSGHVGGVINPPSRNKYGYWTNSAKPNKAGAWLEGASQHPGSWWNDWNKWVTRYTGKKDQAPRKPGKGKLKALCAAPGEYVLKRSD</sequence>
<dbReference type="Pfam" id="PF00561">
    <property type="entry name" value="Abhydrolase_1"/>
    <property type="match status" value="1"/>
</dbReference>
<name>A0A1E5Q9G3_9PROT</name>
<keyword evidence="8" id="KW-1185">Reference proteome</keyword>
<dbReference type="InterPro" id="IPR010941">
    <property type="entry name" value="PhaC_N"/>
</dbReference>
<feature type="domain" description="AB hydrolase-1" evidence="5">
    <location>
        <begin position="276"/>
        <end position="519"/>
    </location>
</feature>
<dbReference type="Gene3D" id="3.40.50.1820">
    <property type="entry name" value="alpha/beta hydrolase"/>
    <property type="match status" value="1"/>
</dbReference>
<evidence type="ECO:0000256" key="1">
    <source>
        <dbReference type="ARBA" id="ARBA00004496"/>
    </source>
</evidence>
<dbReference type="PANTHER" id="PTHR36837">
    <property type="entry name" value="POLY(3-HYDROXYALKANOATE) POLYMERASE SUBUNIT PHAC"/>
    <property type="match status" value="1"/>
</dbReference>
<feature type="domain" description="Poly-beta-hydroxybutyrate polymerase N-terminal" evidence="6">
    <location>
        <begin position="103"/>
        <end position="274"/>
    </location>
</feature>
<evidence type="ECO:0000313" key="8">
    <source>
        <dbReference type="Proteomes" id="UP000095347"/>
    </source>
</evidence>
<dbReference type="InterPro" id="IPR000073">
    <property type="entry name" value="AB_hydrolase_1"/>
</dbReference>
<evidence type="ECO:0000259" key="6">
    <source>
        <dbReference type="Pfam" id="PF07167"/>
    </source>
</evidence>
<dbReference type="InterPro" id="IPR051321">
    <property type="entry name" value="PHA/PHB_synthase"/>
</dbReference>
<dbReference type="EMBL" id="MCGG01000017">
    <property type="protein sequence ID" value="OEJ68132.1"/>
    <property type="molecule type" value="Genomic_DNA"/>
</dbReference>
<dbReference type="InterPro" id="IPR029058">
    <property type="entry name" value="AB_hydrolase_fold"/>
</dbReference>
<dbReference type="PANTHER" id="PTHR36837:SF5">
    <property type="entry name" value="POLY-3-HYDROXYBUTYRATE SYNTHASE"/>
    <property type="match status" value="1"/>
</dbReference>
<dbReference type="Proteomes" id="UP000095347">
    <property type="component" value="Unassembled WGS sequence"/>
</dbReference>
<evidence type="ECO:0000256" key="4">
    <source>
        <dbReference type="ARBA" id="ARBA00023315"/>
    </source>
</evidence>
<proteinExistence type="predicted"/>
<comment type="subcellular location">
    <subcellularLocation>
        <location evidence="1">Cytoplasm</location>
    </subcellularLocation>
</comment>
<dbReference type="STRING" id="28181.BEN30_07325"/>
<evidence type="ECO:0000256" key="2">
    <source>
        <dbReference type="ARBA" id="ARBA00022490"/>
    </source>
</evidence>
<comment type="caution">
    <text evidence="7">The sequence shown here is derived from an EMBL/GenBank/DDBJ whole genome shotgun (WGS) entry which is preliminary data.</text>
</comment>
<keyword evidence="2" id="KW-0963">Cytoplasm</keyword>
<dbReference type="GO" id="GO:0042619">
    <property type="term" value="P:poly-hydroxybutyrate biosynthetic process"/>
    <property type="evidence" value="ECO:0007669"/>
    <property type="project" value="InterPro"/>
</dbReference>